<dbReference type="AlphaFoldDB" id="A0A371Q707"/>
<dbReference type="EMBL" id="QUAC01000073">
    <property type="protein sequence ID" value="REK90460.1"/>
    <property type="molecule type" value="Genomic_DNA"/>
</dbReference>
<keyword evidence="1" id="KW-0472">Membrane</keyword>
<gene>
    <name evidence="2" type="ORF">DY245_09830</name>
</gene>
<sequence length="66" mass="7661">MTDAESQYRLRRHWRIAVLVTLLFELVAALLALLGMAWWCCLFEVLLGLSIPCIILRPAYRSRGRD</sequence>
<comment type="caution">
    <text evidence="2">The sequence shown here is derived from an EMBL/GenBank/DDBJ whole genome shotgun (WGS) entry which is preliminary data.</text>
</comment>
<accession>A0A371Q707</accession>
<organism evidence="2 3">
    <name type="scientific">Streptomyces inhibens</name>
    <dbReference type="NCBI Taxonomy" id="2293571"/>
    <lineage>
        <taxon>Bacteria</taxon>
        <taxon>Bacillati</taxon>
        <taxon>Actinomycetota</taxon>
        <taxon>Actinomycetes</taxon>
        <taxon>Kitasatosporales</taxon>
        <taxon>Streptomycetaceae</taxon>
        <taxon>Streptomyces</taxon>
    </lineage>
</organism>
<reference evidence="2 3" key="1">
    <citation type="submission" date="2018-08" db="EMBL/GenBank/DDBJ databases">
        <title>Streptomyces NEAU-D10 sp. nov., a novel Actinomycete isolated from soil.</title>
        <authorList>
            <person name="Jin L."/>
        </authorList>
    </citation>
    <scope>NUCLEOTIDE SEQUENCE [LARGE SCALE GENOMIC DNA]</scope>
    <source>
        <strain evidence="2 3">NEAU-D10</strain>
    </source>
</reference>
<keyword evidence="1" id="KW-0812">Transmembrane</keyword>
<evidence type="ECO:0000313" key="2">
    <source>
        <dbReference type="EMBL" id="REK90460.1"/>
    </source>
</evidence>
<keyword evidence="3" id="KW-1185">Reference proteome</keyword>
<keyword evidence="1" id="KW-1133">Transmembrane helix</keyword>
<evidence type="ECO:0000313" key="3">
    <source>
        <dbReference type="Proteomes" id="UP000262477"/>
    </source>
</evidence>
<protein>
    <submittedName>
        <fullName evidence="2">Uncharacterized protein</fullName>
    </submittedName>
</protein>
<proteinExistence type="predicted"/>
<dbReference type="Proteomes" id="UP000262477">
    <property type="component" value="Unassembled WGS sequence"/>
</dbReference>
<feature type="transmembrane region" description="Helical" evidence="1">
    <location>
        <begin position="36"/>
        <end position="56"/>
    </location>
</feature>
<dbReference type="RefSeq" id="WP_128505660.1">
    <property type="nucleotide sequence ID" value="NZ_QUAC01000073.1"/>
</dbReference>
<evidence type="ECO:0000256" key="1">
    <source>
        <dbReference type="SAM" id="Phobius"/>
    </source>
</evidence>
<feature type="transmembrane region" description="Helical" evidence="1">
    <location>
        <begin position="12"/>
        <end position="30"/>
    </location>
</feature>
<name>A0A371Q707_STRIH</name>